<dbReference type="PANTHER" id="PTHR46503:SF9">
    <property type="entry name" value="INTER ALPHA-TRYPSIN INHIBITOR, HEAVY CHAIN-LIKE PROTEIN"/>
    <property type="match status" value="1"/>
</dbReference>
<dbReference type="InParanoid" id="A0A059BZB9"/>
<dbReference type="Gene3D" id="3.40.50.410">
    <property type="entry name" value="von Willebrand factor, type A domain"/>
    <property type="match status" value="1"/>
</dbReference>
<dbReference type="EMBL" id="KK198758">
    <property type="protein sequence ID" value="KCW71311.1"/>
    <property type="molecule type" value="Genomic_DNA"/>
</dbReference>
<dbReference type="FunCoup" id="A0A059BZB9">
    <property type="interactions" value="3"/>
</dbReference>
<feature type="domain" description="VWFA" evidence="1">
    <location>
        <begin position="325"/>
        <end position="502"/>
    </location>
</feature>
<dbReference type="InterPro" id="IPR036465">
    <property type="entry name" value="vWFA_dom_sf"/>
</dbReference>
<dbReference type="OrthoDB" id="1729737at2759"/>
<dbReference type="SMART" id="SM00327">
    <property type="entry name" value="VWA"/>
    <property type="match status" value="1"/>
</dbReference>
<sequence length="751" mass="82939">MARKFAGSVDYGLALSKRIYYGKGAATAPDPPAMSRSPDDYLPTAPMVYAVVPDPTAVDNPDVPSYQPYVHGRCDPPALVPLQMHEVAMEVDCYLDTAFVSMTGRWRVHCIMTSRRCDCQVAIPMGEQGLLLGIEVDVAGRSYNSQLIIVEDIEDMSAEVGKAKDGNFLNSQTFMFKVPQVYGGSTISVKANWSQKLTYQGYQFSLRIPFTFPSYVNPVVSKMPKKEKVLLNVNSGTVIELLHNHISHPLKDLRREAGKLSCLYEAEAPTWSSQDFKFSYSVSTTNISGGVLLQSPSLHDTDQRDIFCFYFYPGKNQSGKVYSKEVVYVIDISASMENLLMNVKNAILESLSRLTQQDSFNIIAFNNEVHSFSSLMEPATPEAISNATQWISANFAANGGTDILFPLEQAMKLLAETTGSIPLIFLVTDGAVENEREICNKVKDHCSSGLPICPRICTFGIGAYCDNYFLQMLSQIGRGYHDAAYDAELVELRMQRWLANALSIMMADITVDALENLDSLELYPSQIPDLSSGSPLIVSGRFSGKFPELARVSGVLADRSVCTIDLKVQHVKDVPIDRLLAKRQIDDLTAQAWFQKNTQLAEKVARMSIQSRVPSEYTWMILLETVREKITSDVTLEVPEKVNFKKMLDLKGQRVILLGNLGKGFGNLTATVKNIPPGVEEKTSDAANVLVKAASNCCGKLMDRICCMCFIQTCSYVNDRCAVALSQLCTGLACFGCIDCCFDLCECCSCL</sequence>
<dbReference type="SUPFAM" id="SSF53300">
    <property type="entry name" value="vWA-like"/>
    <property type="match status" value="1"/>
</dbReference>
<dbReference type="OMA" id="CIGCCFE"/>
<dbReference type="eggNOG" id="ENOG502QSCC">
    <property type="taxonomic scope" value="Eukaryota"/>
</dbReference>
<dbReference type="AlphaFoldDB" id="A0A059BZB9"/>
<gene>
    <name evidence="2" type="ORF">EUGRSUZ_F04397</name>
</gene>
<name>A0A059BZB9_EUCGR</name>
<reference evidence="2" key="1">
    <citation type="submission" date="2013-07" db="EMBL/GenBank/DDBJ databases">
        <title>The genome of Eucalyptus grandis.</title>
        <authorList>
            <person name="Schmutz J."/>
            <person name="Hayes R."/>
            <person name="Myburg A."/>
            <person name="Tuskan G."/>
            <person name="Grattapaglia D."/>
            <person name="Rokhsar D.S."/>
        </authorList>
    </citation>
    <scope>NUCLEOTIDE SEQUENCE</scope>
    <source>
        <tissue evidence="2">Leaf extractions</tissue>
    </source>
</reference>
<protein>
    <recommendedName>
        <fullName evidence="1">VWFA domain-containing protein</fullName>
    </recommendedName>
</protein>
<evidence type="ECO:0000313" key="2">
    <source>
        <dbReference type="EMBL" id="KCW71311.1"/>
    </source>
</evidence>
<dbReference type="Gramene" id="KCW71311">
    <property type="protein sequence ID" value="KCW71311"/>
    <property type="gene ID" value="EUGRSUZ_F04397"/>
</dbReference>
<dbReference type="KEGG" id="egr:104450974"/>
<dbReference type="PANTHER" id="PTHR46503">
    <property type="entry name" value="INTER-ALPHA-TRYPSIN INHIBITOR HEAVY CHAIN-LIKE PROTEIN"/>
    <property type="match status" value="1"/>
</dbReference>
<dbReference type="STRING" id="71139.A0A059BZB9"/>
<dbReference type="Pfam" id="PF13768">
    <property type="entry name" value="VWA_3"/>
    <property type="match status" value="1"/>
</dbReference>
<dbReference type="PROSITE" id="PS50234">
    <property type="entry name" value="VWFA"/>
    <property type="match status" value="1"/>
</dbReference>
<evidence type="ECO:0000259" key="1">
    <source>
        <dbReference type="PROSITE" id="PS50234"/>
    </source>
</evidence>
<dbReference type="InterPro" id="IPR002035">
    <property type="entry name" value="VWF_A"/>
</dbReference>
<organism evidence="2">
    <name type="scientific">Eucalyptus grandis</name>
    <name type="common">Flooded gum</name>
    <dbReference type="NCBI Taxonomy" id="71139"/>
    <lineage>
        <taxon>Eukaryota</taxon>
        <taxon>Viridiplantae</taxon>
        <taxon>Streptophyta</taxon>
        <taxon>Embryophyta</taxon>
        <taxon>Tracheophyta</taxon>
        <taxon>Spermatophyta</taxon>
        <taxon>Magnoliopsida</taxon>
        <taxon>eudicotyledons</taxon>
        <taxon>Gunneridae</taxon>
        <taxon>Pentapetalae</taxon>
        <taxon>rosids</taxon>
        <taxon>malvids</taxon>
        <taxon>Myrtales</taxon>
        <taxon>Myrtaceae</taxon>
        <taxon>Myrtoideae</taxon>
        <taxon>Eucalypteae</taxon>
        <taxon>Eucalyptus</taxon>
    </lineage>
</organism>
<proteinExistence type="predicted"/>
<accession>A0A059BZB9</accession>